<dbReference type="SMART" id="SM00382">
    <property type="entry name" value="AAA"/>
    <property type="match status" value="1"/>
</dbReference>
<dbReference type="GO" id="GO:0005524">
    <property type="term" value="F:ATP binding"/>
    <property type="evidence" value="ECO:0007669"/>
    <property type="project" value="UniProtKB-KW"/>
</dbReference>
<evidence type="ECO:0000256" key="10">
    <source>
        <dbReference type="ARBA" id="ARBA00038669"/>
    </source>
</evidence>
<protein>
    <recommendedName>
        <fullName evidence="12">Nickel import system ATP-binding protein NikD</fullName>
        <ecNumber evidence="11">7.2.2.11</ecNumber>
    </recommendedName>
</protein>
<evidence type="ECO:0000256" key="3">
    <source>
        <dbReference type="ARBA" id="ARBA00022448"/>
    </source>
</evidence>
<dbReference type="NCBIfam" id="TIGR01727">
    <property type="entry name" value="oligo_HPY"/>
    <property type="match status" value="1"/>
</dbReference>
<dbReference type="InterPro" id="IPR003593">
    <property type="entry name" value="AAA+_ATPase"/>
</dbReference>
<dbReference type="Gene3D" id="3.40.50.300">
    <property type="entry name" value="P-loop containing nucleotide triphosphate hydrolases"/>
    <property type="match status" value="1"/>
</dbReference>
<dbReference type="KEGG" id="arui:G6M88_23450"/>
<dbReference type="InterPro" id="IPR003439">
    <property type="entry name" value="ABC_transporter-like_ATP-bd"/>
</dbReference>
<dbReference type="InterPro" id="IPR013563">
    <property type="entry name" value="Oligopep_ABC_C"/>
</dbReference>
<evidence type="ECO:0000256" key="7">
    <source>
        <dbReference type="ARBA" id="ARBA00022967"/>
    </source>
</evidence>
<evidence type="ECO:0000256" key="13">
    <source>
        <dbReference type="ARBA" id="ARBA00048610"/>
    </source>
</evidence>
<dbReference type="PROSITE" id="PS50893">
    <property type="entry name" value="ABC_TRANSPORTER_2"/>
    <property type="match status" value="1"/>
</dbReference>
<evidence type="ECO:0000256" key="11">
    <source>
        <dbReference type="ARBA" id="ARBA00039098"/>
    </source>
</evidence>
<organism evidence="16 17">
    <name type="scientific">Agrobacterium rubi</name>
    <dbReference type="NCBI Taxonomy" id="28099"/>
    <lineage>
        <taxon>Bacteria</taxon>
        <taxon>Pseudomonadati</taxon>
        <taxon>Pseudomonadota</taxon>
        <taxon>Alphaproteobacteria</taxon>
        <taxon>Hyphomicrobiales</taxon>
        <taxon>Rhizobiaceae</taxon>
        <taxon>Rhizobium/Agrobacterium group</taxon>
        <taxon>Agrobacterium</taxon>
    </lineage>
</organism>
<dbReference type="GO" id="GO:0005886">
    <property type="term" value="C:plasma membrane"/>
    <property type="evidence" value="ECO:0007669"/>
    <property type="project" value="UniProtKB-SubCell"/>
</dbReference>
<dbReference type="CDD" id="cd03257">
    <property type="entry name" value="ABC_NikE_OppD_transporters"/>
    <property type="match status" value="1"/>
</dbReference>
<keyword evidence="18" id="KW-1185">Reference proteome</keyword>
<keyword evidence="8" id="KW-0406">Ion transport</keyword>
<dbReference type="AlphaFoldDB" id="A0AAE7R7Q8"/>
<evidence type="ECO:0000256" key="6">
    <source>
        <dbReference type="ARBA" id="ARBA00022840"/>
    </source>
</evidence>
<dbReference type="RefSeq" id="WP_158006463.1">
    <property type="nucleotide sequence ID" value="NZ_CP049208.1"/>
</dbReference>
<keyword evidence="6 16" id="KW-0067">ATP-binding</keyword>
<dbReference type="EMBL" id="CP049208">
    <property type="protein sequence ID" value="QTG03408.1"/>
    <property type="molecule type" value="Genomic_DNA"/>
</dbReference>
<dbReference type="Pfam" id="PF00005">
    <property type="entry name" value="ABC_tran"/>
    <property type="match status" value="1"/>
</dbReference>
<evidence type="ECO:0000256" key="5">
    <source>
        <dbReference type="ARBA" id="ARBA00022741"/>
    </source>
</evidence>
<keyword evidence="3" id="KW-0813">Transport</keyword>
<dbReference type="InterPro" id="IPR027417">
    <property type="entry name" value="P-loop_NTPase"/>
</dbReference>
<keyword evidence="9" id="KW-0472">Membrane</keyword>
<keyword evidence="16" id="KW-0614">Plasmid</keyword>
<evidence type="ECO:0000313" key="15">
    <source>
        <dbReference type="EMBL" id="NTF39747.1"/>
    </source>
</evidence>
<dbReference type="Proteomes" id="UP000663912">
    <property type="component" value="Plasmid pW2_73_1"/>
</dbReference>
<comment type="similarity">
    <text evidence="2">Belongs to the ABC transporter superfamily.</text>
</comment>
<dbReference type="Pfam" id="PF08352">
    <property type="entry name" value="oligo_HPY"/>
    <property type="match status" value="1"/>
</dbReference>
<dbReference type="PANTHER" id="PTHR43297:SF13">
    <property type="entry name" value="NICKEL ABC TRANSPORTER, ATP-BINDING PROTEIN"/>
    <property type="match status" value="1"/>
</dbReference>
<evidence type="ECO:0000256" key="2">
    <source>
        <dbReference type="ARBA" id="ARBA00005417"/>
    </source>
</evidence>
<evidence type="ECO:0000256" key="8">
    <source>
        <dbReference type="ARBA" id="ARBA00023065"/>
    </source>
</evidence>
<reference evidence="16" key="2">
    <citation type="submission" date="2020-02" db="EMBL/GenBank/DDBJ databases">
        <title>Unexpected conservation and global transmission of agrobacterial virulence plasmids.</title>
        <authorList>
            <person name="Weisberg A.J."/>
            <person name="Davis E.W. II"/>
            <person name="Tabima J.R."/>
            <person name="Belcher M.S."/>
            <person name="Miller M."/>
            <person name="Kuo C.-H."/>
            <person name="Loper J.E."/>
            <person name="Grunwald N.J."/>
            <person name="Putnam M.L."/>
            <person name="Chang J.H."/>
        </authorList>
    </citation>
    <scope>NUCLEOTIDE SEQUENCE</scope>
    <source>
        <strain evidence="16">W2/73</strain>
        <plasmid evidence="16">pW2_73_1</plasmid>
    </source>
</reference>
<evidence type="ECO:0000313" key="16">
    <source>
        <dbReference type="EMBL" id="QTG03408.1"/>
    </source>
</evidence>
<dbReference type="SUPFAM" id="SSF52540">
    <property type="entry name" value="P-loop containing nucleoside triphosphate hydrolases"/>
    <property type="match status" value="1"/>
</dbReference>
<geneLocation type="plasmid" evidence="16 17">
    <name>pW2_73_1</name>
</geneLocation>
<gene>
    <name evidence="15" type="ORF">G6L72_23955</name>
    <name evidence="16" type="ORF">G6M88_23450</name>
</gene>
<dbReference type="InterPro" id="IPR050388">
    <property type="entry name" value="ABC_Ni/Peptide_Import"/>
</dbReference>
<evidence type="ECO:0000256" key="9">
    <source>
        <dbReference type="ARBA" id="ARBA00023136"/>
    </source>
</evidence>
<dbReference type="GO" id="GO:0015833">
    <property type="term" value="P:peptide transport"/>
    <property type="evidence" value="ECO:0007669"/>
    <property type="project" value="InterPro"/>
</dbReference>
<keyword evidence="4" id="KW-1003">Cell membrane</keyword>
<dbReference type="EC" id="7.2.2.11" evidence="11"/>
<dbReference type="GO" id="GO:0015413">
    <property type="term" value="F:ABC-type nickel transporter activity"/>
    <property type="evidence" value="ECO:0007669"/>
    <property type="project" value="UniProtKB-EC"/>
</dbReference>
<dbReference type="EMBL" id="JAAMCP010000017">
    <property type="protein sequence ID" value="NTF39747.1"/>
    <property type="molecule type" value="Genomic_DNA"/>
</dbReference>
<keyword evidence="7" id="KW-1278">Translocase</keyword>
<evidence type="ECO:0000313" key="18">
    <source>
        <dbReference type="Proteomes" id="UP000822331"/>
    </source>
</evidence>
<comment type="catalytic activity">
    <reaction evidence="13">
        <text>Ni(2+)(out) + ATP + H2O = Ni(2+)(in) + ADP + phosphate + H(+)</text>
        <dbReference type="Rhea" id="RHEA:15557"/>
        <dbReference type="ChEBI" id="CHEBI:15377"/>
        <dbReference type="ChEBI" id="CHEBI:15378"/>
        <dbReference type="ChEBI" id="CHEBI:30616"/>
        <dbReference type="ChEBI" id="CHEBI:43474"/>
        <dbReference type="ChEBI" id="CHEBI:49786"/>
        <dbReference type="ChEBI" id="CHEBI:456216"/>
        <dbReference type="EC" id="7.2.2.11"/>
    </reaction>
    <physiologicalReaction direction="left-to-right" evidence="13">
        <dbReference type="Rhea" id="RHEA:15558"/>
    </physiologicalReaction>
</comment>
<proteinExistence type="inferred from homology"/>
<dbReference type="InterPro" id="IPR017871">
    <property type="entry name" value="ABC_transporter-like_CS"/>
</dbReference>
<evidence type="ECO:0000313" key="17">
    <source>
        <dbReference type="Proteomes" id="UP000663912"/>
    </source>
</evidence>
<evidence type="ECO:0000256" key="1">
    <source>
        <dbReference type="ARBA" id="ARBA00004417"/>
    </source>
</evidence>
<evidence type="ECO:0000256" key="4">
    <source>
        <dbReference type="ARBA" id="ARBA00022475"/>
    </source>
</evidence>
<dbReference type="PANTHER" id="PTHR43297">
    <property type="entry name" value="OLIGOPEPTIDE TRANSPORT ATP-BINDING PROTEIN APPD"/>
    <property type="match status" value="1"/>
</dbReference>
<dbReference type="PROSITE" id="PS00211">
    <property type="entry name" value="ABC_TRANSPORTER_1"/>
    <property type="match status" value="1"/>
</dbReference>
<keyword evidence="5" id="KW-0547">Nucleotide-binding</keyword>
<accession>A0AAE7R7Q8</accession>
<evidence type="ECO:0000259" key="14">
    <source>
        <dbReference type="PROSITE" id="PS50893"/>
    </source>
</evidence>
<evidence type="ECO:0000256" key="12">
    <source>
        <dbReference type="ARBA" id="ARBA00044143"/>
    </source>
</evidence>
<comment type="subcellular location">
    <subcellularLocation>
        <location evidence="1">Cell inner membrane</location>
        <topology evidence="1">Peripheral membrane protein</topology>
    </subcellularLocation>
</comment>
<name>A0AAE7R7Q8_9HYPH</name>
<comment type="subunit">
    <text evidence="10">The complex is composed of two ATP-binding proteins (NikD and NikE), two transmembrane proteins (NikB and NikC) and a solute-binding protein (NikA).</text>
</comment>
<dbReference type="Proteomes" id="UP000822331">
    <property type="component" value="Unassembled WGS sequence"/>
</dbReference>
<feature type="domain" description="ABC transporter" evidence="14">
    <location>
        <begin position="1"/>
        <end position="247"/>
    </location>
</feature>
<dbReference type="GO" id="GO:0016887">
    <property type="term" value="F:ATP hydrolysis activity"/>
    <property type="evidence" value="ECO:0007669"/>
    <property type="project" value="InterPro"/>
</dbReference>
<sequence length="312" mass="34203">MTVHFPSLGRDTNAAIDDLSFTVNPGEIVGLVGESGAGKTVLARSLLGLPPRPGRITSGQIFFGDQDLLSLGEKEQRKRRGSEISMIVPNPRNELNPLIPVGNQIATMLQVHRGIPLKQALAGALEMLRAVQIPDPLARMQALPQELSGGMAQRIVIAMALVCRPQFIVSDDATSGLDVTVQAQILELLQKLVRENNSSMLFITRDIGIAAHFCDRVAVLYRGKIMEIAPRDAFFLRPSNPTTIMLMTAFSHNQKLRSLWAPTKAGNSHLPQSGCVYADRCPLAQEICRSQAPELRDISRGQMTRCHFPVIR</sequence>
<reference evidence="15 18" key="1">
    <citation type="journal article" date="2020" name="Science">
        <title>Unexpected conservation and global transmission of agrobacterial virulence plasmids.</title>
        <authorList>
            <person name="Weisberg A.J."/>
            <person name="Davis E.W. 2nd"/>
            <person name="Tabima J."/>
            <person name="Belcher M.S."/>
            <person name="Miller M."/>
            <person name="Kuo C.H."/>
            <person name="Loper J.E."/>
            <person name="Grunwald N.J."/>
            <person name="Putnam M.L."/>
            <person name="Chang J.H."/>
        </authorList>
    </citation>
    <scope>NUCLEOTIDE SEQUENCE [LARGE SCALE GENOMIC DNA]</scope>
    <source>
        <strain evidence="15 18">A19/93</strain>
    </source>
</reference>